<keyword evidence="2" id="KW-0808">Transferase</keyword>
<dbReference type="EMBL" id="KU167098">
    <property type="protein sequence ID" value="AMP43474.1"/>
    <property type="molecule type" value="Genomic_DNA"/>
</dbReference>
<gene>
    <name evidence="2" type="primary">orf459</name>
</gene>
<name>A0A142BYI2_SCHDU</name>
<dbReference type="GO" id="GO:0003964">
    <property type="term" value="F:RNA-directed DNA polymerase activity"/>
    <property type="evidence" value="ECO:0007669"/>
    <property type="project" value="UniProtKB-KW"/>
</dbReference>
<protein>
    <submittedName>
        <fullName evidence="2">Putative reverse transcriptase and intron maturase</fullName>
    </submittedName>
</protein>
<keyword evidence="2" id="KW-0934">Plastid</keyword>
<sequence length="459" mass="55280">MSKGQLFYPTSQKLWTAVNWKKAERSVIYLQKRIMKASQKNQKRQVRNLQRLLIRSLSARLKAVKQVTEEILFSQNVQFDEYSKLNQVLALRQRKNKFLLQPIQTKFIKTKKNVFDFSRIKDKIYKVLWYFTLLPLLDNNSDPNNSNFYLPDNPKNLYADIKTIFTNKTPVKWVLKLNFQPFFEKINVKSFSKAIPIEKKVLSKWFKTKFYKDFNSSIDNKSFFDKNENKNLLFLLINLTLKSLNFSLKNKCLGFKKQVLNNPFFSFLYFDYNCLITFSTKKQLEIYKNFIFSFFNKNGIFINEDQISVIEMVNGVGFGNWNFIYFKKSYFFTNISRKSLTFHKNEIKQFIKQSKNLSLLIFILKLSEKIIYWKKENFVANNFIKISGELEKYIFRLLWKWARKRHGKKTHSWIFNNYWLKINDKNVFNMRDKKSKKIYQLSSYSNSSANLLFNKNRHF</sequence>
<evidence type="ECO:0000313" key="2">
    <source>
        <dbReference type="EMBL" id="AMP43474.1"/>
    </source>
</evidence>
<evidence type="ECO:0000259" key="1">
    <source>
        <dbReference type="Pfam" id="PF13655"/>
    </source>
</evidence>
<dbReference type="AlphaFoldDB" id="A0A142BYI2"/>
<accession>A0A142BYI2</accession>
<dbReference type="Pfam" id="PF13655">
    <property type="entry name" value="RVT_N"/>
    <property type="match status" value="1"/>
</dbReference>
<reference evidence="2" key="1">
    <citation type="journal article" date="2016" name="PLoS ONE">
        <title>Distinctive Architecture of the Chloroplast Genome in the Chlorodendrophycean Green Algae Scherffelia dubia and Tetraselmis sp. CCMP 881.</title>
        <authorList>
            <person name="Turmel M."/>
            <person name="de Cambiaire J.C."/>
            <person name="Otis C."/>
            <person name="Lemieux C."/>
        </authorList>
    </citation>
    <scope>NUCLEOTIDE SEQUENCE</scope>
</reference>
<dbReference type="InterPro" id="IPR025960">
    <property type="entry name" value="RVT_N"/>
</dbReference>
<proteinExistence type="predicted"/>
<geneLocation type="plastid" evidence="2"/>
<feature type="domain" description="Reverse transcriptase N-terminal" evidence="1">
    <location>
        <begin position="15"/>
        <end position="69"/>
    </location>
</feature>
<keyword evidence="2" id="KW-0695">RNA-directed DNA polymerase</keyword>
<keyword evidence="2" id="KW-0548">Nucleotidyltransferase</keyword>
<dbReference type="RefSeq" id="YP_009241508.1">
    <property type="nucleotide sequence ID" value="NC_029807.1"/>
</dbReference>
<organism evidence="2">
    <name type="scientific">Scherffelia dubia</name>
    <name type="common">Green alga</name>
    <name type="synonym">Chlamydomonas dubia</name>
    <dbReference type="NCBI Taxonomy" id="3190"/>
    <lineage>
        <taxon>Eukaryota</taxon>
        <taxon>Viridiplantae</taxon>
        <taxon>Chlorophyta</taxon>
        <taxon>core chlorophytes</taxon>
        <taxon>Chlorodendrophyceae</taxon>
        <taxon>Chlorodendrales</taxon>
        <taxon>Chlorodendraceae</taxon>
        <taxon>Scherffelia</taxon>
    </lineage>
</organism>
<dbReference type="GeneID" id="27210035"/>